<keyword evidence="4" id="KW-1185">Reference proteome</keyword>
<dbReference type="InterPro" id="IPR032549">
    <property type="entry name" value="DUF4939"/>
</dbReference>
<evidence type="ECO:0000259" key="2">
    <source>
        <dbReference type="Pfam" id="PF16297"/>
    </source>
</evidence>
<feature type="compositionally biased region" description="Acidic residues" evidence="1">
    <location>
        <begin position="395"/>
        <end position="452"/>
    </location>
</feature>
<name>A0ABQ0FUV8_APOSI</name>
<sequence>MSEAAGNLNSLRLANVALREELNALRGENVQLGLQLGRALAEVNSLRGNVSSYIRWPVPIVPVLAEENFEFLLNETDPTPEEEEEEEEEEVPFLCWPPPRTDPEYVSDDLLINVVQDYTNPDGSSDPPLSPNLSQPELHSPMSKEPTIEFLLPPLERPDIEPFSGDPVYLAEFLMQLETFIADHEDHFPGGAERVAFLISFFTGEARDWAISVTQEGSSLHANFPRFLDEIRKEFCGPIPSRVAKKAIRKLRQGNCTLGSYADAFQFLAQFLSWDDCRLQNQFLKGLSEFFRKELLWSTEMADLDELILECVRIERKVRVPRPASLPGVQNSCCPFALIPNEDENEGVAFYSENEGEGEEAGGYRLYLKDQRKHMKAFPHDEMREEEEEMRKEEEEMEDEEDEDEDYEYEEEEEDEDEEEEEEEEEEDEEEDKEEEMKDEDSDENKYEEEDEVVVRVLEPEQEQEREEIEHEHVYVHEHIHAHMHALAAHHHGLHGELMVMDEPVLVDTSTQTISSAIGYHAENYLGVSPPIMPASRQRNQNRVPLLEGLSGTNSSFYSSPPLIRHAGRLGQRQMRRRPSVLFCLTPRQGGHRATQGRIRV</sequence>
<protein>
    <submittedName>
        <fullName evidence="3">Retrotransposon Gag-like protein 5</fullName>
    </submittedName>
</protein>
<accession>A0ABQ0FUV8</accession>
<dbReference type="PANTHER" id="PTHR15503">
    <property type="entry name" value="LDOC1 RELATED"/>
    <property type="match status" value="1"/>
</dbReference>
<organism evidence="3 4">
    <name type="scientific">Apodemus speciosus</name>
    <name type="common">Large Japanese field mouse</name>
    <dbReference type="NCBI Taxonomy" id="105296"/>
    <lineage>
        <taxon>Eukaryota</taxon>
        <taxon>Metazoa</taxon>
        <taxon>Chordata</taxon>
        <taxon>Craniata</taxon>
        <taxon>Vertebrata</taxon>
        <taxon>Euteleostomi</taxon>
        <taxon>Mammalia</taxon>
        <taxon>Eutheria</taxon>
        <taxon>Euarchontoglires</taxon>
        <taxon>Glires</taxon>
        <taxon>Rodentia</taxon>
        <taxon>Myomorpha</taxon>
        <taxon>Muroidea</taxon>
        <taxon>Muridae</taxon>
        <taxon>Murinae</taxon>
        <taxon>Apodemus</taxon>
    </lineage>
</organism>
<feature type="region of interest" description="Disordered" evidence="1">
    <location>
        <begin position="376"/>
        <end position="453"/>
    </location>
</feature>
<dbReference type="PANTHER" id="PTHR15503:SF36">
    <property type="entry name" value="RETROTRANSPOSON GAG-LIKE PROTEIN 5"/>
    <property type="match status" value="1"/>
</dbReference>
<feature type="compositionally biased region" description="Basic and acidic residues" evidence="1">
    <location>
        <begin position="378"/>
        <end position="394"/>
    </location>
</feature>
<evidence type="ECO:0000313" key="4">
    <source>
        <dbReference type="Proteomes" id="UP001623349"/>
    </source>
</evidence>
<dbReference type="InterPro" id="IPR032567">
    <property type="entry name" value="RTL1-rel"/>
</dbReference>
<feature type="region of interest" description="Disordered" evidence="1">
    <location>
        <begin position="117"/>
        <end position="141"/>
    </location>
</feature>
<comment type="caution">
    <text evidence="3">The sequence shown here is derived from an EMBL/GenBank/DDBJ whole genome shotgun (WGS) entry which is preliminary data.</text>
</comment>
<dbReference type="Proteomes" id="UP001623349">
    <property type="component" value="Unassembled WGS sequence"/>
</dbReference>
<feature type="domain" description="DUF4939" evidence="2">
    <location>
        <begin position="161"/>
        <end position="235"/>
    </location>
</feature>
<dbReference type="Pfam" id="PF16297">
    <property type="entry name" value="DUF4939"/>
    <property type="match status" value="1"/>
</dbReference>
<reference evidence="3 4" key="1">
    <citation type="submission" date="2024-08" db="EMBL/GenBank/DDBJ databases">
        <title>The draft genome of Apodemus speciosus.</title>
        <authorList>
            <person name="Nabeshima K."/>
            <person name="Suzuki S."/>
            <person name="Onuma M."/>
        </authorList>
    </citation>
    <scope>NUCLEOTIDE SEQUENCE [LARGE SCALE GENOMIC DNA]</scope>
    <source>
        <strain evidence="3">IB14-021</strain>
    </source>
</reference>
<evidence type="ECO:0000256" key="1">
    <source>
        <dbReference type="SAM" id="MobiDB-lite"/>
    </source>
</evidence>
<evidence type="ECO:0000313" key="3">
    <source>
        <dbReference type="EMBL" id="GAB1303029.1"/>
    </source>
</evidence>
<proteinExistence type="predicted"/>
<dbReference type="EMBL" id="BAAFST010000020">
    <property type="protein sequence ID" value="GAB1303029.1"/>
    <property type="molecule type" value="Genomic_DNA"/>
</dbReference>
<feature type="compositionally biased region" description="Acidic residues" evidence="1">
    <location>
        <begin position="78"/>
        <end position="91"/>
    </location>
</feature>
<feature type="region of interest" description="Disordered" evidence="1">
    <location>
        <begin position="76"/>
        <end position="99"/>
    </location>
</feature>
<gene>
    <name evidence="3" type="ORF">APTSU1_001827000</name>
</gene>